<proteinExistence type="predicted"/>
<organism evidence="2 3">
    <name type="scientific">Pagothenia borchgrevinki</name>
    <name type="common">Bald rockcod</name>
    <name type="synonym">Trematomus borchgrevinki</name>
    <dbReference type="NCBI Taxonomy" id="8213"/>
    <lineage>
        <taxon>Eukaryota</taxon>
        <taxon>Metazoa</taxon>
        <taxon>Chordata</taxon>
        <taxon>Craniata</taxon>
        <taxon>Vertebrata</taxon>
        <taxon>Euteleostomi</taxon>
        <taxon>Actinopterygii</taxon>
        <taxon>Neopterygii</taxon>
        <taxon>Teleostei</taxon>
        <taxon>Neoteleostei</taxon>
        <taxon>Acanthomorphata</taxon>
        <taxon>Eupercaria</taxon>
        <taxon>Perciformes</taxon>
        <taxon>Notothenioidei</taxon>
        <taxon>Nototheniidae</taxon>
        <taxon>Pagothenia</taxon>
    </lineage>
</organism>
<dbReference type="AlphaFoldDB" id="A0ABD2GTF3"/>
<name>A0ABD2GTF3_PAGBO</name>
<dbReference type="EMBL" id="JBIYXZ010002075">
    <property type="protein sequence ID" value="KAL3056963.1"/>
    <property type="molecule type" value="Genomic_DNA"/>
</dbReference>
<gene>
    <name evidence="2" type="ORF">OYC64_007445</name>
</gene>
<reference evidence="2 3" key="2">
    <citation type="journal article" date="2024" name="G3 (Bethesda)">
        <title>The genome of the cryopelagic Antarctic bald notothen, Trematomus borchgrevinki.</title>
        <authorList>
            <person name="Rayamajhi N."/>
            <person name="Rivera-Colon A.G."/>
            <person name="Minhas B.F."/>
            <person name="Cheng C.C."/>
            <person name="Catchen J.M."/>
        </authorList>
    </citation>
    <scope>NUCLEOTIDE SEQUENCE [LARGE SCALE GENOMIC DNA]</scope>
    <source>
        <strain evidence="2">AGRC-2024</strain>
    </source>
</reference>
<dbReference type="Proteomes" id="UP001619887">
    <property type="component" value="Unassembled WGS sequence"/>
</dbReference>
<sequence>MPQVSAQWSVSRYTCPPLRGRCPRPAGSAGQRSGQIGEAVGHRDEQKTWLKVKEKIKGNRKSTERRTKDSHVVMFGRDERQLKTDLSVARRGRSL</sequence>
<feature type="compositionally biased region" description="Polar residues" evidence="1">
    <location>
        <begin position="1"/>
        <end position="12"/>
    </location>
</feature>
<evidence type="ECO:0000313" key="3">
    <source>
        <dbReference type="Proteomes" id="UP001619887"/>
    </source>
</evidence>
<keyword evidence="3" id="KW-1185">Reference proteome</keyword>
<evidence type="ECO:0000313" key="2">
    <source>
        <dbReference type="EMBL" id="KAL3056963.1"/>
    </source>
</evidence>
<accession>A0ABD2GTF3</accession>
<comment type="caution">
    <text evidence="2">The sequence shown here is derived from an EMBL/GenBank/DDBJ whole genome shotgun (WGS) entry which is preliminary data.</text>
</comment>
<evidence type="ECO:0000256" key="1">
    <source>
        <dbReference type="SAM" id="MobiDB-lite"/>
    </source>
</evidence>
<feature type="region of interest" description="Disordered" evidence="1">
    <location>
        <begin position="1"/>
        <end position="45"/>
    </location>
</feature>
<reference evidence="2 3" key="1">
    <citation type="journal article" date="2022" name="G3 (Bethesda)">
        <title>Evaluating Illumina-, Nanopore-, and PacBio-based genome assembly strategies with the bald notothen, Trematomus borchgrevinki.</title>
        <authorList>
            <person name="Rayamajhi N."/>
            <person name="Cheng C.C."/>
            <person name="Catchen J.M."/>
        </authorList>
    </citation>
    <scope>NUCLEOTIDE SEQUENCE [LARGE SCALE GENOMIC DNA]</scope>
    <source>
        <strain evidence="2">AGRC-2024</strain>
    </source>
</reference>
<protein>
    <submittedName>
        <fullName evidence="2">Uncharacterized protein</fullName>
    </submittedName>
</protein>